<dbReference type="Pfam" id="PF03607">
    <property type="entry name" value="DCX"/>
    <property type="match status" value="2"/>
</dbReference>
<comment type="subcellular location">
    <subcellularLocation>
        <location evidence="1">Membrane</location>
    </subcellularLocation>
</comment>
<feature type="domain" description="Doublecortin" evidence="10">
    <location>
        <begin position="225"/>
        <end position="307"/>
    </location>
</feature>
<dbReference type="PRINTS" id="PR00363">
    <property type="entry name" value="CYTOCHROMEB5"/>
</dbReference>
<dbReference type="AlphaFoldDB" id="A0AAD9PWI5"/>
<dbReference type="SUPFAM" id="SSF55856">
    <property type="entry name" value="Cytochrome b5-like heme/steroid binding domain"/>
    <property type="match status" value="1"/>
</dbReference>
<accession>A0AAD9PWI5</accession>
<reference evidence="11" key="1">
    <citation type="journal article" date="2023" name="G3 (Bethesda)">
        <title>Whole genome assembly and annotation of the endangered Caribbean coral Acropora cervicornis.</title>
        <authorList>
            <person name="Selwyn J.D."/>
            <person name="Vollmer S.V."/>
        </authorList>
    </citation>
    <scope>NUCLEOTIDE SEQUENCE</scope>
    <source>
        <strain evidence="11">K2</strain>
    </source>
</reference>
<dbReference type="SMART" id="SM00537">
    <property type="entry name" value="DCX"/>
    <property type="match status" value="2"/>
</dbReference>
<evidence type="ECO:0000259" key="10">
    <source>
        <dbReference type="PROSITE" id="PS50309"/>
    </source>
</evidence>
<dbReference type="InterPro" id="IPR036572">
    <property type="entry name" value="Doublecortin_dom_sf"/>
</dbReference>
<evidence type="ECO:0000256" key="7">
    <source>
        <dbReference type="ARBA" id="ARBA00038168"/>
    </source>
</evidence>
<dbReference type="InterPro" id="IPR001199">
    <property type="entry name" value="Cyt_B5-like_heme/steroid-bd"/>
</dbReference>
<dbReference type="Proteomes" id="UP001249851">
    <property type="component" value="Unassembled WGS sequence"/>
</dbReference>
<dbReference type="InterPro" id="IPR003533">
    <property type="entry name" value="Doublecortin_dom"/>
</dbReference>
<evidence type="ECO:0000256" key="4">
    <source>
        <dbReference type="ARBA" id="ARBA00022723"/>
    </source>
</evidence>
<organism evidence="11 12">
    <name type="scientific">Acropora cervicornis</name>
    <name type="common">Staghorn coral</name>
    <dbReference type="NCBI Taxonomy" id="6130"/>
    <lineage>
        <taxon>Eukaryota</taxon>
        <taxon>Metazoa</taxon>
        <taxon>Cnidaria</taxon>
        <taxon>Anthozoa</taxon>
        <taxon>Hexacorallia</taxon>
        <taxon>Scleractinia</taxon>
        <taxon>Astrocoeniina</taxon>
        <taxon>Acroporidae</taxon>
        <taxon>Acropora</taxon>
    </lineage>
</organism>
<gene>
    <name evidence="11" type="ORF">P5673_028858</name>
</gene>
<dbReference type="PANTHER" id="PTHR23004">
    <property type="entry name" value="DOUBLECORTIN DOMAIN CONTAINING 2"/>
    <property type="match status" value="1"/>
</dbReference>
<comment type="caution">
    <text evidence="11">The sequence shown here is derived from an EMBL/GenBank/DDBJ whole genome shotgun (WGS) entry which is preliminary data.</text>
</comment>
<dbReference type="GO" id="GO:0020037">
    <property type="term" value="F:heme binding"/>
    <property type="evidence" value="ECO:0007669"/>
    <property type="project" value="InterPro"/>
</dbReference>
<comment type="similarity">
    <text evidence="7">Belongs to the cytochrome b5 family.</text>
</comment>
<keyword evidence="5" id="KW-0408">Iron</keyword>
<dbReference type="GO" id="GO:0046872">
    <property type="term" value="F:metal ion binding"/>
    <property type="evidence" value="ECO:0007669"/>
    <property type="project" value="UniProtKB-KW"/>
</dbReference>
<dbReference type="GO" id="GO:0005874">
    <property type="term" value="C:microtubule"/>
    <property type="evidence" value="ECO:0007669"/>
    <property type="project" value="TreeGrafter"/>
</dbReference>
<dbReference type="PROSITE" id="PS50309">
    <property type="entry name" value="DC"/>
    <property type="match status" value="2"/>
</dbReference>
<dbReference type="InterPro" id="IPR036400">
    <property type="entry name" value="Cyt_B5-like_heme/steroid_sf"/>
</dbReference>
<keyword evidence="12" id="KW-1185">Reference proteome</keyword>
<evidence type="ECO:0000256" key="6">
    <source>
        <dbReference type="ARBA" id="ARBA00023136"/>
    </source>
</evidence>
<evidence type="ECO:0000256" key="2">
    <source>
        <dbReference type="ARBA" id="ARBA00022617"/>
    </source>
</evidence>
<keyword evidence="2" id="KW-0349">Heme</keyword>
<keyword evidence="6" id="KW-0472">Membrane</keyword>
<feature type="compositionally biased region" description="Basic and acidic residues" evidence="8">
    <location>
        <begin position="433"/>
        <end position="452"/>
    </location>
</feature>
<dbReference type="PANTHER" id="PTHR23004:SF11">
    <property type="entry name" value="PROTEIN RPI-1"/>
    <property type="match status" value="1"/>
</dbReference>
<evidence type="ECO:0000259" key="9">
    <source>
        <dbReference type="PROSITE" id="PS50255"/>
    </source>
</evidence>
<dbReference type="SUPFAM" id="SSF89837">
    <property type="entry name" value="Doublecortin (DC)"/>
    <property type="match status" value="2"/>
</dbReference>
<dbReference type="PROSITE" id="PS00191">
    <property type="entry name" value="CYTOCHROME_B5_1"/>
    <property type="match status" value="1"/>
</dbReference>
<evidence type="ECO:0000256" key="8">
    <source>
        <dbReference type="SAM" id="MobiDB-lite"/>
    </source>
</evidence>
<sequence length="544" mass="60262">MEPLQEQRGTLVTSKPRLFSLQDVSQHSDGNSCWIVIEDAVYDVTNFLAEHPGGSEIMLEHAGMDATSVFQDINHSTEAKKMLVGYYIGGSMTAMVSSVPPTALTVKVYKNGNSTFLGKTLVINKRCTRTMEALYDQITAHISAYNAVRRICTPIGGRPVANLESIKDKSAYVAAGREEFKKLNYADIGASKQRRARKTNNAPRKTIVGEGRHKMDYEWGKRDLKILYVFCNGDVFKPKVKIVLQKKFQQSMEQILSIVQEHVVMAAAIAALYTKDGKLVLSPSELVSGIDYVAVERGRAFKRMNYGGASSPLSKSSRARFLPHIGNGQLINAVQPQRRKAVKQKPRILKTNTKEKTDELSSDAMQPFSPDLPPAFGLSQLRESQDVESMNNFTISSSPPGWFGEDTPLPGDSGNNEEKTSTVGNVFTASGLMKEKADEVRETRQTKEEKPIDLITAEEVLEEELHGVEKELTNNGDKQSKEQTREMEKEGFNDKSVSRPPGEGSTRNETSLRSSKEGRRKASVSKQDTTTDGENIENNSNVVN</sequence>
<proteinExistence type="inferred from homology"/>
<evidence type="ECO:0000256" key="5">
    <source>
        <dbReference type="ARBA" id="ARBA00023004"/>
    </source>
</evidence>
<feature type="domain" description="Cytochrome b5 heme-binding" evidence="9">
    <location>
        <begin position="16"/>
        <end position="89"/>
    </location>
</feature>
<dbReference type="EMBL" id="JARQWQ010000110">
    <property type="protein sequence ID" value="KAK2550492.1"/>
    <property type="molecule type" value="Genomic_DNA"/>
</dbReference>
<evidence type="ECO:0000256" key="1">
    <source>
        <dbReference type="ARBA" id="ARBA00004370"/>
    </source>
</evidence>
<dbReference type="Gene3D" id="3.10.20.230">
    <property type="entry name" value="Doublecortin domain"/>
    <property type="match status" value="2"/>
</dbReference>
<dbReference type="SMART" id="SM01117">
    <property type="entry name" value="Cyt-b5"/>
    <property type="match status" value="1"/>
</dbReference>
<dbReference type="Gene3D" id="3.10.120.10">
    <property type="entry name" value="Cytochrome b5-like heme/steroid binding domain"/>
    <property type="match status" value="1"/>
</dbReference>
<dbReference type="GO" id="GO:0005815">
    <property type="term" value="C:microtubule organizing center"/>
    <property type="evidence" value="ECO:0007669"/>
    <property type="project" value="TreeGrafter"/>
</dbReference>
<feature type="compositionally biased region" description="Basic and acidic residues" evidence="8">
    <location>
        <begin position="463"/>
        <end position="497"/>
    </location>
</feature>
<evidence type="ECO:0000313" key="11">
    <source>
        <dbReference type="EMBL" id="KAK2550492.1"/>
    </source>
</evidence>
<protein>
    <submittedName>
        <fullName evidence="11">Doublecortin domain-containing protein 2</fullName>
    </submittedName>
</protein>
<keyword evidence="4" id="KW-0479">Metal-binding</keyword>
<keyword evidence="3" id="KW-0812">Transmembrane</keyword>
<evidence type="ECO:0000313" key="12">
    <source>
        <dbReference type="Proteomes" id="UP001249851"/>
    </source>
</evidence>
<dbReference type="PROSITE" id="PS50255">
    <property type="entry name" value="CYTOCHROME_B5_2"/>
    <property type="match status" value="1"/>
</dbReference>
<feature type="region of interest" description="Disordered" evidence="8">
    <location>
        <begin position="393"/>
        <end position="544"/>
    </location>
</feature>
<dbReference type="Pfam" id="PF00173">
    <property type="entry name" value="Cyt-b5"/>
    <property type="match status" value="1"/>
</dbReference>
<dbReference type="FunFam" id="3.10.120.10:FF:000002">
    <property type="entry name" value="Cytochrome b5 type B"/>
    <property type="match status" value="1"/>
</dbReference>
<dbReference type="InterPro" id="IPR018506">
    <property type="entry name" value="Cyt_B5_heme-BS"/>
</dbReference>
<reference evidence="11" key="2">
    <citation type="journal article" date="2023" name="Science">
        <title>Genomic signatures of disease resistance in endangered staghorn corals.</title>
        <authorList>
            <person name="Vollmer S.V."/>
            <person name="Selwyn J.D."/>
            <person name="Despard B.A."/>
            <person name="Roesel C.L."/>
        </authorList>
    </citation>
    <scope>NUCLEOTIDE SEQUENCE</scope>
    <source>
        <strain evidence="11">K2</strain>
    </source>
</reference>
<dbReference type="GO" id="GO:0035556">
    <property type="term" value="P:intracellular signal transduction"/>
    <property type="evidence" value="ECO:0007669"/>
    <property type="project" value="InterPro"/>
</dbReference>
<name>A0AAD9PWI5_ACRCE</name>
<dbReference type="GO" id="GO:0016020">
    <property type="term" value="C:membrane"/>
    <property type="evidence" value="ECO:0007669"/>
    <property type="project" value="UniProtKB-SubCell"/>
</dbReference>
<evidence type="ECO:0000256" key="3">
    <source>
        <dbReference type="ARBA" id="ARBA00022692"/>
    </source>
</evidence>
<feature type="compositionally biased region" description="Polar residues" evidence="8">
    <location>
        <begin position="524"/>
        <end position="544"/>
    </location>
</feature>
<feature type="domain" description="Doublecortin" evidence="10">
    <location>
        <begin position="104"/>
        <end position="186"/>
    </location>
</feature>